<feature type="transmembrane region" description="Helical" evidence="6">
    <location>
        <begin position="68"/>
        <end position="89"/>
    </location>
</feature>
<dbReference type="GO" id="GO:0005886">
    <property type="term" value="C:plasma membrane"/>
    <property type="evidence" value="ECO:0007669"/>
    <property type="project" value="UniProtKB-SubCell"/>
</dbReference>
<evidence type="ECO:0000256" key="4">
    <source>
        <dbReference type="ARBA" id="ARBA00022989"/>
    </source>
</evidence>
<gene>
    <name evidence="8" type="ORF">K8N75_10570</name>
</gene>
<evidence type="ECO:0000256" key="2">
    <source>
        <dbReference type="ARBA" id="ARBA00022475"/>
    </source>
</evidence>
<evidence type="ECO:0000256" key="5">
    <source>
        <dbReference type="ARBA" id="ARBA00023136"/>
    </source>
</evidence>
<keyword evidence="9" id="KW-1185">Reference proteome</keyword>
<dbReference type="EMBL" id="JAIOUQ010000013">
    <property type="protein sequence ID" value="MBZ2166480.1"/>
    <property type="molecule type" value="Genomic_DNA"/>
</dbReference>
<feature type="transmembrane region" description="Helical" evidence="6">
    <location>
        <begin position="7"/>
        <end position="27"/>
    </location>
</feature>
<organism evidence="8 9">
    <name type="scientific">Methanobacterium spitsbergense</name>
    <dbReference type="NCBI Taxonomy" id="2874285"/>
    <lineage>
        <taxon>Archaea</taxon>
        <taxon>Methanobacteriati</taxon>
        <taxon>Methanobacteriota</taxon>
        <taxon>Methanomada group</taxon>
        <taxon>Methanobacteria</taxon>
        <taxon>Methanobacteriales</taxon>
        <taxon>Methanobacteriaceae</taxon>
        <taxon>Methanobacterium</taxon>
    </lineage>
</organism>
<dbReference type="RefSeq" id="WP_223792031.1">
    <property type="nucleotide sequence ID" value="NZ_JAIOUQ010000013.1"/>
</dbReference>
<dbReference type="Pfam" id="PF13190">
    <property type="entry name" value="PDGLE"/>
    <property type="match status" value="1"/>
</dbReference>
<keyword evidence="5 6" id="KW-0472">Membrane</keyword>
<protein>
    <submittedName>
        <fullName evidence="8">PDGLE domain-containing protein</fullName>
    </submittedName>
</protein>
<dbReference type="InterPro" id="IPR025937">
    <property type="entry name" value="PDGLE_dom"/>
</dbReference>
<evidence type="ECO:0000313" key="8">
    <source>
        <dbReference type="EMBL" id="MBZ2166480.1"/>
    </source>
</evidence>
<reference evidence="9" key="1">
    <citation type="journal article" date="2022" name="Microbiol. Resour. Announc.">
        <title>Draft Genome Sequence of a Methanogenic Archaeon from West Spitsbergen Permafrost.</title>
        <authorList>
            <person name="Trubitsyn V."/>
            <person name="Rivkina E."/>
            <person name="Shcherbakova V."/>
        </authorList>
    </citation>
    <scope>NUCLEOTIDE SEQUENCE [LARGE SCALE GENOMIC DNA]</scope>
    <source>
        <strain evidence="9">VT</strain>
    </source>
</reference>
<sequence>MRHKDRNFVIVGVIICLIIALMSPFIASSNPDGLEKSAEQIATAQDGGMYEAPLPDYTFEPLGKFGEVFALALGILVTLGIGYILALLIRRINPPESSN</sequence>
<dbReference type="AlphaFoldDB" id="A0A8T5UZ85"/>
<dbReference type="Proteomes" id="UP000825933">
    <property type="component" value="Unassembled WGS sequence"/>
</dbReference>
<comment type="caution">
    <text evidence="8">The sequence shown here is derived from an EMBL/GenBank/DDBJ whole genome shotgun (WGS) entry which is preliminary data.</text>
</comment>
<keyword evidence="4 6" id="KW-1133">Transmembrane helix</keyword>
<evidence type="ECO:0000256" key="6">
    <source>
        <dbReference type="SAM" id="Phobius"/>
    </source>
</evidence>
<evidence type="ECO:0000259" key="7">
    <source>
        <dbReference type="Pfam" id="PF13190"/>
    </source>
</evidence>
<keyword evidence="2" id="KW-1003">Cell membrane</keyword>
<keyword evidence="3 6" id="KW-0812">Transmembrane</keyword>
<name>A0A8T5UZ85_9EURY</name>
<evidence type="ECO:0000256" key="3">
    <source>
        <dbReference type="ARBA" id="ARBA00022692"/>
    </source>
</evidence>
<accession>A0A8T5UZ85</accession>
<proteinExistence type="predicted"/>
<evidence type="ECO:0000313" key="9">
    <source>
        <dbReference type="Proteomes" id="UP000825933"/>
    </source>
</evidence>
<feature type="domain" description="PDGLE" evidence="7">
    <location>
        <begin position="6"/>
        <end position="91"/>
    </location>
</feature>
<evidence type="ECO:0000256" key="1">
    <source>
        <dbReference type="ARBA" id="ARBA00004236"/>
    </source>
</evidence>
<comment type="subcellular location">
    <subcellularLocation>
        <location evidence="1">Cell membrane</location>
    </subcellularLocation>
</comment>